<name>A0A822Z3G4_NELNU</name>
<protein>
    <submittedName>
        <fullName evidence="1">Uncharacterized protein</fullName>
    </submittedName>
</protein>
<dbReference type="Proteomes" id="UP000607653">
    <property type="component" value="Unassembled WGS sequence"/>
</dbReference>
<keyword evidence="2" id="KW-1185">Reference proteome</keyword>
<proteinExistence type="predicted"/>
<reference evidence="1 2" key="1">
    <citation type="journal article" date="2020" name="Mol. Biol. Evol.">
        <title>Distinct Expression and Methylation Patterns for Genes with Different Fates following a Single Whole-Genome Duplication in Flowering Plants.</title>
        <authorList>
            <person name="Shi T."/>
            <person name="Rahmani R.S."/>
            <person name="Gugger P.F."/>
            <person name="Wang M."/>
            <person name="Li H."/>
            <person name="Zhang Y."/>
            <person name="Li Z."/>
            <person name="Wang Q."/>
            <person name="Van de Peer Y."/>
            <person name="Marchal K."/>
            <person name="Chen J."/>
        </authorList>
    </citation>
    <scope>NUCLEOTIDE SEQUENCE [LARGE SCALE GENOMIC DNA]</scope>
    <source>
        <tissue evidence="1">Leaf</tissue>
    </source>
</reference>
<dbReference type="AlphaFoldDB" id="A0A822Z3G4"/>
<sequence length="45" mass="4925">MVLISSKKLEMEYFSGLPISTLIDSTSLSILAFAEEFNSLINSAL</sequence>
<accession>A0A822Z3G4</accession>
<gene>
    <name evidence="1" type="ORF">HUJ06_008167</name>
</gene>
<evidence type="ECO:0000313" key="1">
    <source>
        <dbReference type="EMBL" id="DAD37526.1"/>
    </source>
</evidence>
<organism evidence="1 2">
    <name type="scientific">Nelumbo nucifera</name>
    <name type="common">Sacred lotus</name>
    <dbReference type="NCBI Taxonomy" id="4432"/>
    <lineage>
        <taxon>Eukaryota</taxon>
        <taxon>Viridiplantae</taxon>
        <taxon>Streptophyta</taxon>
        <taxon>Embryophyta</taxon>
        <taxon>Tracheophyta</taxon>
        <taxon>Spermatophyta</taxon>
        <taxon>Magnoliopsida</taxon>
        <taxon>Proteales</taxon>
        <taxon>Nelumbonaceae</taxon>
        <taxon>Nelumbo</taxon>
    </lineage>
</organism>
<comment type="caution">
    <text evidence="1">The sequence shown here is derived from an EMBL/GenBank/DDBJ whole genome shotgun (WGS) entry which is preliminary data.</text>
</comment>
<dbReference type="EMBL" id="DUZY01000004">
    <property type="protein sequence ID" value="DAD37526.1"/>
    <property type="molecule type" value="Genomic_DNA"/>
</dbReference>
<evidence type="ECO:0000313" key="2">
    <source>
        <dbReference type="Proteomes" id="UP000607653"/>
    </source>
</evidence>